<dbReference type="GO" id="GO:0032956">
    <property type="term" value="P:regulation of actin cytoskeleton organization"/>
    <property type="evidence" value="ECO:0007669"/>
    <property type="project" value="TreeGrafter"/>
</dbReference>
<sequence length="1100" mass="122150">MPSKNPCSGNAAERADHLLIFLKEVKRLKWSEITKEYLKHVPGSNYGRIQSRYSTVLNKRDRTQDPPRLNLPPKFAAEASIDWATVHSSTRTPHVDKSQVISRALQQTRDDGDSSSSGDWESQRQRSRRAAPVNYRWPKGGLEESADAEKPLVSHWTAFGVHSRSELPRDEMTVTPSRSSMVRLKPLDPNFKQQDAKLGVALQRNLRNIQHGHLPYLSSSQRLAMRESPEDWMWDQSSIKSWQGAILHIDFSPVELLTVETVVAMFIPSVLQTRHSTYRRRLRAIMKDIAEPKLHKLAHEIGRHLRPRNTRGIMSFLEDAAAGKVSDVPHIQRLASTTPYPSLRSAQNVSVPSCVLQRELGLQSRGGRQTASRPLTYQLRNQLVDTLGLKSTWTGASSDIHTVAWTSDGQFFAAGAVAVTDTDSMQYNRPNVLLYGDTTSGKIHELGEHCVDRPKAEVGANSTHAMFVSQDSKLYTTVTSVAFSPSGRFMYSAGYDHCVCIWNVSVGSEQPYMIRELQHKAPVDVLAVNPKVDGIIATATKCTTDRSIKLVKFQEDDINDEPWQYTKANFASAKAMSRPDLKMSANALKFDPTGQVLLAGFGANMREDSGLDTSGDICLWDVEAETALQVYGSSRNVFDVTFNAIPRHRGLFAVGCVANGKVNRGTRSVVRFYTPNEDYRFVCPLELECQAFDMNDIVWCPYDEHLFAAGCTDGRSYLWDLRRGDRPLSILSHGSSLMPLQDGIPHERTDTGVRFLSWGQNARRLYSGSSDGVVKVWDIIQSPEDMFVRNLFTANSGIMAGAFTSDYTKLVLGEVNGTANVLEVGRDDITLKDADTLTYHPYVGEDDDDTASDMIIDTPFQESNDTAAAEARKWLRTGQLRLAPMGGFPKQQVVQGPSYEGPFDRSEDAYTQSLHKDALQFQRTMAIPKGPQCDLPGCADNINTTTYEDIGDSGRSADRIPDELRRQWLDESRHVVPGKAKCTYCTRPAIPSPSGDDAFCERHSFACFRCGGPSNITGATSTLECRSCGGTWDVGALGYECSQQPEARGGGLDVPALNRFGKETDLEMLEDVDTSFGDKVNALTDFYFGLAIDRPESPSL</sequence>
<feature type="repeat" description="WD" evidence="4">
    <location>
        <begin position="478"/>
        <end position="512"/>
    </location>
</feature>
<dbReference type="InterPro" id="IPR037588">
    <property type="entry name" value="MLST8"/>
</dbReference>
<dbReference type="SMART" id="SM00320">
    <property type="entry name" value="WD40"/>
    <property type="match status" value="5"/>
</dbReference>
<evidence type="ECO:0000313" key="7">
    <source>
        <dbReference type="Proteomes" id="UP000800082"/>
    </source>
</evidence>
<reference evidence="6" key="1">
    <citation type="journal article" date="2020" name="Stud. Mycol.">
        <title>101 Dothideomycetes genomes: a test case for predicting lifestyles and emergence of pathogens.</title>
        <authorList>
            <person name="Haridas S."/>
            <person name="Albert R."/>
            <person name="Binder M."/>
            <person name="Bloem J."/>
            <person name="Labutti K."/>
            <person name="Salamov A."/>
            <person name="Andreopoulos B."/>
            <person name="Baker S."/>
            <person name="Barry K."/>
            <person name="Bills G."/>
            <person name="Bluhm B."/>
            <person name="Cannon C."/>
            <person name="Castanera R."/>
            <person name="Culley D."/>
            <person name="Daum C."/>
            <person name="Ezra D."/>
            <person name="Gonzalez J."/>
            <person name="Henrissat B."/>
            <person name="Kuo A."/>
            <person name="Liang C."/>
            <person name="Lipzen A."/>
            <person name="Lutzoni F."/>
            <person name="Magnuson J."/>
            <person name="Mondo S."/>
            <person name="Nolan M."/>
            <person name="Ohm R."/>
            <person name="Pangilinan J."/>
            <person name="Park H.-J."/>
            <person name="Ramirez L."/>
            <person name="Alfaro M."/>
            <person name="Sun H."/>
            <person name="Tritt A."/>
            <person name="Yoshinaga Y."/>
            <person name="Zwiers L.-H."/>
            <person name="Turgeon B."/>
            <person name="Goodwin S."/>
            <person name="Spatafora J."/>
            <person name="Crous P."/>
            <person name="Grigoriev I."/>
        </authorList>
    </citation>
    <scope>NUCLEOTIDE SEQUENCE</scope>
    <source>
        <strain evidence="6">CBS 183.55</strain>
    </source>
</reference>
<dbReference type="RefSeq" id="XP_033446914.1">
    <property type="nucleotide sequence ID" value="XM_033596387.1"/>
</dbReference>
<gene>
    <name evidence="6" type="ORF">M421DRAFT_67275</name>
</gene>
<organism evidence="6 7">
    <name type="scientific">Didymella exigua CBS 183.55</name>
    <dbReference type="NCBI Taxonomy" id="1150837"/>
    <lineage>
        <taxon>Eukaryota</taxon>
        <taxon>Fungi</taxon>
        <taxon>Dikarya</taxon>
        <taxon>Ascomycota</taxon>
        <taxon>Pezizomycotina</taxon>
        <taxon>Dothideomycetes</taxon>
        <taxon>Pleosporomycetidae</taxon>
        <taxon>Pleosporales</taxon>
        <taxon>Pleosporineae</taxon>
        <taxon>Didymellaceae</taxon>
        <taxon>Didymella</taxon>
    </lineage>
</organism>
<dbReference type="Gene3D" id="2.130.10.10">
    <property type="entry name" value="YVTN repeat-like/Quinoprotein amine dehydrogenase"/>
    <property type="match status" value="1"/>
</dbReference>
<dbReference type="PANTHER" id="PTHR19842:SF0">
    <property type="entry name" value="TARGET OF RAPAMYCIN COMPLEX SUBUNIT LST8"/>
    <property type="match status" value="1"/>
</dbReference>
<dbReference type="GO" id="GO:0031929">
    <property type="term" value="P:TOR signaling"/>
    <property type="evidence" value="ECO:0007669"/>
    <property type="project" value="InterPro"/>
</dbReference>
<evidence type="ECO:0000256" key="4">
    <source>
        <dbReference type="PROSITE-ProRule" id="PRU00221"/>
    </source>
</evidence>
<feature type="region of interest" description="Disordered" evidence="5">
    <location>
        <begin position="104"/>
        <end position="146"/>
    </location>
</feature>
<dbReference type="Pfam" id="PF00400">
    <property type="entry name" value="WD40"/>
    <property type="match status" value="2"/>
</dbReference>
<dbReference type="GO" id="GO:0031931">
    <property type="term" value="C:TORC1 complex"/>
    <property type="evidence" value="ECO:0007669"/>
    <property type="project" value="InterPro"/>
</dbReference>
<dbReference type="PROSITE" id="PS00678">
    <property type="entry name" value="WD_REPEATS_1"/>
    <property type="match status" value="2"/>
</dbReference>
<dbReference type="EMBL" id="ML978976">
    <property type="protein sequence ID" value="KAF1926662.1"/>
    <property type="molecule type" value="Genomic_DNA"/>
</dbReference>
<keyword evidence="7" id="KW-1185">Reference proteome</keyword>
<dbReference type="GO" id="GO:0031932">
    <property type="term" value="C:TORC2 complex"/>
    <property type="evidence" value="ECO:0007669"/>
    <property type="project" value="InterPro"/>
</dbReference>
<evidence type="ECO:0000256" key="3">
    <source>
        <dbReference type="ARBA" id="ARBA00022737"/>
    </source>
</evidence>
<dbReference type="PROSITE" id="PS50082">
    <property type="entry name" value="WD_REPEATS_2"/>
    <property type="match status" value="2"/>
</dbReference>
<accession>A0A6A5RFY0</accession>
<keyword evidence="2 4" id="KW-0853">WD repeat</keyword>
<dbReference type="PROSITE" id="PS50294">
    <property type="entry name" value="WD_REPEATS_REGION"/>
    <property type="match status" value="1"/>
</dbReference>
<evidence type="ECO:0000256" key="2">
    <source>
        <dbReference type="ARBA" id="ARBA00022574"/>
    </source>
</evidence>
<dbReference type="InterPro" id="IPR019775">
    <property type="entry name" value="WD40_repeat_CS"/>
</dbReference>
<dbReference type="InterPro" id="IPR001680">
    <property type="entry name" value="WD40_rpt"/>
</dbReference>
<evidence type="ECO:0000256" key="5">
    <source>
        <dbReference type="SAM" id="MobiDB-lite"/>
    </source>
</evidence>
<feature type="repeat" description="WD" evidence="4">
    <location>
        <begin position="753"/>
        <end position="779"/>
    </location>
</feature>
<keyword evidence="3" id="KW-0677">Repeat</keyword>
<evidence type="ECO:0000313" key="6">
    <source>
        <dbReference type="EMBL" id="KAF1926662.1"/>
    </source>
</evidence>
<protein>
    <submittedName>
        <fullName evidence="6">WD40 repeat-like protein</fullName>
    </submittedName>
</protein>
<dbReference type="InterPro" id="IPR015943">
    <property type="entry name" value="WD40/YVTN_repeat-like_dom_sf"/>
</dbReference>
<dbReference type="InterPro" id="IPR036322">
    <property type="entry name" value="WD40_repeat_dom_sf"/>
</dbReference>
<evidence type="ECO:0000256" key="1">
    <source>
        <dbReference type="ARBA" id="ARBA00009890"/>
    </source>
</evidence>
<dbReference type="AlphaFoldDB" id="A0A6A5RFY0"/>
<dbReference type="SUPFAM" id="SSF50978">
    <property type="entry name" value="WD40 repeat-like"/>
    <property type="match status" value="1"/>
</dbReference>
<name>A0A6A5RFY0_9PLEO</name>
<dbReference type="Proteomes" id="UP000800082">
    <property type="component" value="Unassembled WGS sequence"/>
</dbReference>
<comment type="similarity">
    <text evidence="1">Belongs to the WD repeat LST8 family.</text>
</comment>
<proteinExistence type="inferred from homology"/>
<dbReference type="GeneID" id="54354054"/>
<dbReference type="OrthoDB" id="10248252at2759"/>
<dbReference type="PANTHER" id="PTHR19842">
    <property type="entry name" value="G BETA-LIKE PROTEIN GBL"/>
    <property type="match status" value="1"/>
</dbReference>